<dbReference type="GO" id="GO:0004175">
    <property type="term" value="F:endopeptidase activity"/>
    <property type="evidence" value="ECO:0007669"/>
    <property type="project" value="UniProtKB-ARBA"/>
</dbReference>
<dbReference type="EMBL" id="CZQE01000378">
    <property type="protein sequence ID" value="CUS46560.1"/>
    <property type="molecule type" value="Genomic_DNA"/>
</dbReference>
<feature type="domain" description="CAAX prenyl protease 2/Lysostaphin resistance protein A-like" evidence="2">
    <location>
        <begin position="134"/>
        <end position="233"/>
    </location>
</feature>
<keyword evidence="1" id="KW-0472">Membrane</keyword>
<feature type="transmembrane region" description="Helical" evidence="1">
    <location>
        <begin position="31"/>
        <end position="50"/>
    </location>
</feature>
<feature type="transmembrane region" description="Helical" evidence="1">
    <location>
        <begin position="70"/>
        <end position="87"/>
    </location>
</feature>
<keyword evidence="1" id="KW-1133">Transmembrane helix</keyword>
<keyword evidence="3" id="KW-0378">Hydrolase</keyword>
<accession>A0A160TMF9</accession>
<reference evidence="3" key="1">
    <citation type="submission" date="2015-10" db="EMBL/GenBank/DDBJ databases">
        <authorList>
            <person name="Gilbert D.G."/>
        </authorList>
    </citation>
    <scope>NUCLEOTIDE SEQUENCE</scope>
</reference>
<feature type="transmembrane region" description="Helical" evidence="1">
    <location>
        <begin position="6"/>
        <end position="24"/>
    </location>
</feature>
<dbReference type="Pfam" id="PF02517">
    <property type="entry name" value="Rce1-like"/>
    <property type="match status" value="1"/>
</dbReference>
<evidence type="ECO:0000259" key="2">
    <source>
        <dbReference type="Pfam" id="PF02517"/>
    </source>
</evidence>
<dbReference type="GO" id="GO:0006508">
    <property type="term" value="P:proteolysis"/>
    <property type="evidence" value="ECO:0007669"/>
    <property type="project" value="UniProtKB-KW"/>
</dbReference>
<evidence type="ECO:0000256" key="1">
    <source>
        <dbReference type="SAM" id="Phobius"/>
    </source>
</evidence>
<gene>
    <name evidence="3" type="ORF">MGWOODY_Smn98</name>
</gene>
<sequence>MNGFIGLIGTIALLLLVGGAVGLTRRNAFSLRWLLVAAGLVGINDFLLTHGYGLLPNLFPSAEWNWQGKILALVATLAVAALPAFGWRRSGLTFAQAEDSLKSCVPVALVYCAFFVAIALAFPGGPGSHEEVAFQLTMPGFEEEPFYRGILLLALDRAFTGRLRLFGVEWGWGAVLSCALFGMAHAFGFSHGHFSFDPLTMALTALPSFIAIWLRLRTGSLLLPVLLHNFGNSISLVV</sequence>
<keyword evidence="3" id="KW-0645">Protease</keyword>
<keyword evidence="1" id="KW-0812">Transmembrane</keyword>
<dbReference type="InterPro" id="IPR003675">
    <property type="entry name" value="Rce1/LyrA-like_dom"/>
</dbReference>
<evidence type="ECO:0000313" key="3">
    <source>
        <dbReference type="EMBL" id="CUS46560.1"/>
    </source>
</evidence>
<dbReference type="GO" id="GO:0080120">
    <property type="term" value="P:CAAX-box protein maturation"/>
    <property type="evidence" value="ECO:0007669"/>
    <property type="project" value="UniProtKB-ARBA"/>
</dbReference>
<feature type="transmembrane region" description="Helical" evidence="1">
    <location>
        <begin position="170"/>
        <end position="187"/>
    </location>
</feature>
<feature type="transmembrane region" description="Helical" evidence="1">
    <location>
        <begin position="108"/>
        <end position="125"/>
    </location>
</feature>
<feature type="transmembrane region" description="Helical" evidence="1">
    <location>
        <begin position="199"/>
        <end position="216"/>
    </location>
</feature>
<dbReference type="AlphaFoldDB" id="A0A160TMF9"/>
<dbReference type="NCBIfam" id="NF047635">
    <property type="entry name" value="CPBP_Sphingo"/>
    <property type="match status" value="1"/>
</dbReference>
<protein>
    <submittedName>
        <fullName evidence="3">CAAX amino terminal protease family</fullName>
    </submittedName>
</protein>
<organism evidence="3">
    <name type="scientific">hydrothermal vent metagenome</name>
    <dbReference type="NCBI Taxonomy" id="652676"/>
    <lineage>
        <taxon>unclassified sequences</taxon>
        <taxon>metagenomes</taxon>
        <taxon>ecological metagenomes</taxon>
    </lineage>
</organism>
<proteinExistence type="predicted"/>
<name>A0A160TMF9_9ZZZZ</name>